<evidence type="ECO:0000256" key="1">
    <source>
        <dbReference type="ARBA" id="ARBA00022723"/>
    </source>
</evidence>
<comment type="caution">
    <text evidence="7">The sequence shown here is derived from an EMBL/GenBank/DDBJ whole genome shotgun (WGS) entry which is preliminary data.</text>
</comment>
<dbReference type="InterPro" id="IPR041338">
    <property type="entry name" value="OSBS_N"/>
</dbReference>
<dbReference type="Proteomes" id="UP000238937">
    <property type="component" value="Unassembled WGS sequence"/>
</dbReference>
<evidence type="ECO:0000256" key="3">
    <source>
        <dbReference type="ARBA" id="ARBA00023239"/>
    </source>
</evidence>
<dbReference type="EMBL" id="PVWO01000004">
    <property type="protein sequence ID" value="PSB59534.1"/>
    <property type="molecule type" value="Genomic_DNA"/>
</dbReference>
<keyword evidence="3 4" id="KW-0456">Lyase</keyword>
<dbReference type="InterPro" id="IPR029017">
    <property type="entry name" value="Enolase-like_N"/>
</dbReference>
<dbReference type="UniPathway" id="UPA01057">
    <property type="reaction ID" value="UER00165"/>
</dbReference>
<comment type="catalytic activity">
    <reaction evidence="4">
        <text>(1R,6R)-6-hydroxy-2-succinyl-cyclohexa-2,4-diene-1-carboxylate = 2-succinylbenzoate + H2O</text>
        <dbReference type="Rhea" id="RHEA:10196"/>
        <dbReference type="ChEBI" id="CHEBI:15377"/>
        <dbReference type="ChEBI" id="CHEBI:18325"/>
        <dbReference type="ChEBI" id="CHEBI:58689"/>
        <dbReference type="EC" id="4.2.1.113"/>
    </reaction>
</comment>
<dbReference type="PANTHER" id="PTHR48073">
    <property type="entry name" value="O-SUCCINYLBENZOATE SYNTHASE-RELATED"/>
    <property type="match status" value="1"/>
</dbReference>
<gene>
    <name evidence="4" type="primary">menC</name>
    <name evidence="7" type="ORF">C7B77_00645</name>
</gene>
<dbReference type="SFLD" id="SFLDS00001">
    <property type="entry name" value="Enolase"/>
    <property type="match status" value="1"/>
</dbReference>
<dbReference type="Pfam" id="PF13378">
    <property type="entry name" value="MR_MLE_C"/>
    <property type="match status" value="1"/>
</dbReference>
<comment type="similarity">
    <text evidence="4">Belongs to the mandelate racemase/muconate lactonizing enzyme family. MenC type 1 subfamily.</text>
</comment>
<dbReference type="InterPro" id="IPR036849">
    <property type="entry name" value="Enolase-like_C_sf"/>
</dbReference>
<comment type="pathway">
    <text evidence="4">Cofactor biosynthesis; phylloquinone biosynthesis.</text>
</comment>
<dbReference type="Pfam" id="PF21508">
    <property type="entry name" value="MenC_N"/>
    <property type="match status" value="1"/>
</dbReference>
<dbReference type="UniPathway" id="UPA00995"/>
<dbReference type="CDD" id="cd03320">
    <property type="entry name" value="OSBS"/>
    <property type="match status" value="1"/>
</dbReference>
<dbReference type="AlphaFoldDB" id="A0A2T1GNK9"/>
<dbReference type="NCBIfam" id="TIGR01927">
    <property type="entry name" value="menC_gam_Gplu"/>
    <property type="match status" value="1"/>
</dbReference>
<feature type="active site" description="Proton acceptor" evidence="4">
    <location>
        <position position="244"/>
    </location>
</feature>
<evidence type="ECO:0000256" key="5">
    <source>
        <dbReference type="NCBIfam" id="TIGR01927"/>
    </source>
</evidence>
<reference evidence="7 8" key="1">
    <citation type="submission" date="2018-03" db="EMBL/GenBank/DDBJ databases">
        <title>The ancient ancestry and fast evolution of plastids.</title>
        <authorList>
            <person name="Moore K.R."/>
            <person name="Magnabosco C."/>
            <person name="Momper L."/>
            <person name="Gold D.A."/>
            <person name="Bosak T."/>
            <person name="Fournier G.P."/>
        </authorList>
    </citation>
    <scope>NUCLEOTIDE SEQUENCE [LARGE SCALE GENOMIC DNA]</scope>
    <source>
        <strain evidence="7 8">CCALA 037</strain>
    </source>
</reference>
<dbReference type="SFLD" id="SFLDF00009">
    <property type="entry name" value="o-succinylbenzoate_synthase"/>
    <property type="match status" value="1"/>
</dbReference>
<evidence type="ECO:0000256" key="4">
    <source>
        <dbReference type="HAMAP-Rule" id="MF_00470"/>
    </source>
</evidence>
<comment type="function">
    <text evidence="4">Converts 2-succinyl-6-hydroxy-2,4-cyclohexadiene-1-carboxylate (SHCHC) to 2-succinylbenzoate (OSB).</text>
</comment>
<accession>A0A2T1GNK9</accession>
<dbReference type="GO" id="GO:0042372">
    <property type="term" value="P:phylloquinone biosynthetic process"/>
    <property type="evidence" value="ECO:0007669"/>
    <property type="project" value="UniProtKB-UniRule"/>
</dbReference>
<dbReference type="InterPro" id="IPR013342">
    <property type="entry name" value="Mandelate_racemase_C"/>
</dbReference>
<evidence type="ECO:0000313" key="8">
    <source>
        <dbReference type="Proteomes" id="UP000238937"/>
    </source>
</evidence>
<feature type="binding site" evidence="4">
    <location>
        <position position="195"/>
    </location>
    <ligand>
        <name>Mg(2+)</name>
        <dbReference type="ChEBI" id="CHEBI:18420"/>
    </ligand>
</feature>
<feature type="active site" description="Proton donor" evidence="4">
    <location>
        <position position="139"/>
    </location>
</feature>
<dbReference type="Gene3D" id="3.30.390.10">
    <property type="entry name" value="Enolase-like, N-terminal domain"/>
    <property type="match status" value="1"/>
</dbReference>
<proteinExistence type="inferred from homology"/>
<dbReference type="RefSeq" id="WP_106299389.1">
    <property type="nucleotide sequence ID" value="NZ_PVWO01000004.1"/>
</dbReference>
<dbReference type="PANTHER" id="PTHR48073:SF2">
    <property type="entry name" value="O-SUCCINYLBENZOATE SYNTHASE"/>
    <property type="match status" value="1"/>
</dbReference>
<dbReference type="GO" id="GO:0000287">
    <property type="term" value="F:magnesium ion binding"/>
    <property type="evidence" value="ECO:0007669"/>
    <property type="project" value="UniProtKB-UniRule"/>
</dbReference>
<dbReference type="SUPFAM" id="SSF54826">
    <property type="entry name" value="Enolase N-terminal domain-like"/>
    <property type="match status" value="1"/>
</dbReference>
<dbReference type="NCBIfam" id="NF002739">
    <property type="entry name" value="PRK02714.1"/>
    <property type="match status" value="1"/>
</dbReference>
<dbReference type="OrthoDB" id="9802699at2"/>
<sequence>MYKFTYSVYRRPFRQPLTTSHGKWEIREGIIIQLTDPSGRSELGEIAPIPWFGSESIDRSIEWCQQVGDNINTDKIYRIPDELPACQFGFGSALTAFDLSRSSTLAPHFELSGLLPAGAAAIAQLPALVRRGYSTFKWKIGVLPIVQEEAIWRQLLVDLPIDAKLRLDANGGLTQTTAERWLEICSAEARIEFIEQPLAPAEIERTIALAARYHTPIALDESVATFDRIQAAHARGWRGIYVIKPGIAGFPWRLAKFITRHQLDVVFSAVMETKVGTAAAWRLAADLKISRSLGFGVEDWFDDDL</sequence>
<dbReference type="Gene3D" id="3.20.20.120">
    <property type="entry name" value="Enolase-like C-terminal domain"/>
    <property type="match status" value="1"/>
</dbReference>
<keyword evidence="8" id="KW-1185">Reference proteome</keyword>
<feature type="binding site" evidence="4">
    <location>
        <position position="220"/>
    </location>
    <ligand>
        <name>Mg(2+)</name>
        <dbReference type="ChEBI" id="CHEBI:18420"/>
    </ligand>
</feature>
<dbReference type="SFLD" id="SFLDG00180">
    <property type="entry name" value="muconate_cycloisomerase"/>
    <property type="match status" value="1"/>
</dbReference>
<evidence type="ECO:0000259" key="6">
    <source>
        <dbReference type="SMART" id="SM00922"/>
    </source>
</evidence>
<dbReference type="SMART" id="SM00922">
    <property type="entry name" value="MR_MLE"/>
    <property type="match status" value="1"/>
</dbReference>
<feature type="domain" description="Mandelate racemase/muconate lactonizing enzyme C-terminal" evidence="6">
    <location>
        <begin position="116"/>
        <end position="216"/>
    </location>
</feature>
<evidence type="ECO:0000313" key="7">
    <source>
        <dbReference type="EMBL" id="PSB59534.1"/>
    </source>
</evidence>
<protein>
    <recommendedName>
        <fullName evidence="4 5">o-succinylbenzoate synthase</fullName>
        <shortName evidence="4">OSB synthase</shortName>
        <shortName evidence="4">OSBS</shortName>
        <ecNumber evidence="4 5">4.2.1.113</ecNumber>
    </recommendedName>
    <alternativeName>
        <fullName evidence="4">4-(2'-carboxyphenyl)-4-oxybutyric acid synthase</fullName>
    </alternativeName>
    <alternativeName>
        <fullName evidence="4">o-succinylbenzoic acid synthase</fullName>
    </alternativeName>
</protein>
<organism evidence="7 8">
    <name type="scientific">Chamaesiphon polymorphus CCALA 037</name>
    <dbReference type="NCBI Taxonomy" id="2107692"/>
    <lineage>
        <taxon>Bacteria</taxon>
        <taxon>Bacillati</taxon>
        <taxon>Cyanobacteriota</taxon>
        <taxon>Cyanophyceae</taxon>
        <taxon>Gomontiellales</taxon>
        <taxon>Chamaesiphonaceae</taxon>
        <taxon>Chamaesiphon</taxon>
    </lineage>
</organism>
<feature type="binding site" evidence="4">
    <location>
        <position position="168"/>
    </location>
    <ligand>
        <name>Mg(2+)</name>
        <dbReference type="ChEBI" id="CHEBI:18420"/>
    </ligand>
</feature>
<dbReference type="EC" id="4.2.1.113" evidence="4 5"/>
<dbReference type="InterPro" id="IPR029065">
    <property type="entry name" value="Enolase_C-like"/>
</dbReference>
<dbReference type="HAMAP" id="MF_00470">
    <property type="entry name" value="MenC_1"/>
    <property type="match status" value="1"/>
</dbReference>
<keyword evidence="2 4" id="KW-0460">Magnesium</keyword>
<dbReference type="GO" id="GO:0043748">
    <property type="term" value="F:O-succinylbenzoate synthase activity"/>
    <property type="evidence" value="ECO:0007669"/>
    <property type="project" value="UniProtKB-EC"/>
</dbReference>
<comment type="cofactor">
    <cofactor evidence="4">
        <name>a divalent metal cation</name>
        <dbReference type="ChEBI" id="CHEBI:60240"/>
    </cofactor>
</comment>
<name>A0A2T1GNK9_9CYAN</name>
<dbReference type="SUPFAM" id="SSF51604">
    <property type="entry name" value="Enolase C-terminal domain-like"/>
    <property type="match status" value="1"/>
</dbReference>
<dbReference type="InterPro" id="IPR010196">
    <property type="entry name" value="OSB_synthase_MenC1"/>
</dbReference>
<evidence type="ECO:0000256" key="2">
    <source>
        <dbReference type="ARBA" id="ARBA00022842"/>
    </source>
</evidence>
<dbReference type="GO" id="GO:0009234">
    <property type="term" value="P:menaquinone biosynthetic process"/>
    <property type="evidence" value="ECO:0007669"/>
    <property type="project" value="UniProtKB-UniRule"/>
</dbReference>
<keyword evidence="1 4" id="KW-0479">Metal-binding</keyword>
<comment type="pathway">
    <text evidence="4">Quinol/quinone metabolism; 1,4-dihydroxy-2-naphthoate biosynthesis; 1,4-dihydroxy-2-naphthoate from chorismate: step 4/7.</text>
</comment>